<dbReference type="EMBL" id="JBJJXE010000010">
    <property type="protein sequence ID" value="MFL1732716.1"/>
    <property type="molecule type" value="Genomic_DNA"/>
</dbReference>
<evidence type="ECO:0000256" key="6">
    <source>
        <dbReference type="ARBA" id="ARBA00022741"/>
    </source>
</evidence>
<evidence type="ECO:0000313" key="14">
    <source>
        <dbReference type="EMBL" id="MFL1732716.1"/>
    </source>
</evidence>
<evidence type="ECO:0000256" key="3">
    <source>
        <dbReference type="ARBA" id="ARBA00013253"/>
    </source>
</evidence>
<dbReference type="PROSITE" id="PS00794">
    <property type="entry name" value="HPPK"/>
    <property type="match status" value="1"/>
</dbReference>
<gene>
    <name evidence="14" type="primary">folK</name>
    <name evidence="14" type="ORF">ACJHVH_06880</name>
</gene>
<accession>A0ABW8U6F7</accession>
<dbReference type="PANTHER" id="PTHR43071">
    <property type="entry name" value="2-AMINO-4-HYDROXY-6-HYDROXYMETHYLDIHYDROPTERIDINE PYROPHOSPHOKINASE"/>
    <property type="match status" value="1"/>
</dbReference>
<evidence type="ECO:0000256" key="9">
    <source>
        <dbReference type="ARBA" id="ARBA00022909"/>
    </source>
</evidence>
<keyword evidence="5 14" id="KW-0808">Transferase</keyword>
<keyword evidence="15" id="KW-1185">Reference proteome</keyword>
<dbReference type="Gene3D" id="3.30.70.560">
    <property type="entry name" value="7,8-Dihydro-6-hydroxymethylpterin-pyrophosphokinase HPPK"/>
    <property type="match status" value="1"/>
</dbReference>
<keyword evidence="9" id="KW-0289">Folate biosynthesis</keyword>
<evidence type="ECO:0000256" key="8">
    <source>
        <dbReference type="ARBA" id="ARBA00022840"/>
    </source>
</evidence>
<keyword evidence="7" id="KW-0418">Kinase</keyword>
<keyword evidence="6" id="KW-0547">Nucleotide-binding</keyword>
<dbReference type="GO" id="GO:0003848">
    <property type="term" value="F:2-amino-4-hydroxy-6-hydroxymethyldihydropteridine diphosphokinase activity"/>
    <property type="evidence" value="ECO:0007669"/>
    <property type="project" value="UniProtKB-EC"/>
</dbReference>
<dbReference type="RefSeq" id="WP_249100556.1">
    <property type="nucleotide sequence ID" value="NZ_JAMBAQ010000011.1"/>
</dbReference>
<protein>
    <recommendedName>
        <fullName evidence="4">2-amino-4-hydroxy-6-hydroxymethyldihydropteridine pyrophosphokinase</fullName>
        <ecNumber evidence="3">2.7.6.3</ecNumber>
    </recommendedName>
    <alternativeName>
        <fullName evidence="11">6-hydroxymethyl-7,8-dihydropterin pyrophosphokinase</fullName>
    </alternativeName>
    <alternativeName>
        <fullName evidence="12">7,8-dihydro-6-hydroxymethylpterin-pyrophosphokinase</fullName>
    </alternativeName>
</protein>
<evidence type="ECO:0000256" key="1">
    <source>
        <dbReference type="ARBA" id="ARBA00005051"/>
    </source>
</evidence>
<evidence type="ECO:0000259" key="13">
    <source>
        <dbReference type="PROSITE" id="PS00794"/>
    </source>
</evidence>
<dbReference type="Proteomes" id="UP001624684">
    <property type="component" value="Unassembled WGS sequence"/>
</dbReference>
<comment type="function">
    <text evidence="10">Catalyzes the transfer of pyrophosphate from adenosine triphosphate (ATP) to 6-hydroxymethyl-7,8-dihydropterin, an enzymatic step in folate biosynthesis pathway.</text>
</comment>
<evidence type="ECO:0000256" key="10">
    <source>
        <dbReference type="ARBA" id="ARBA00029409"/>
    </source>
</evidence>
<evidence type="ECO:0000256" key="4">
    <source>
        <dbReference type="ARBA" id="ARBA00016218"/>
    </source>
</evidence>
<name>A0ABW8U6F7_9GAMM</name>
<dbReference type="EC" id="2.7.6.3" evidence="3"/>
<dbReference type="InterPro" id="IPR000550">
    <property type="entry name" value="Hppk"/>
</dbReference>
<keyword evidence="8" id="KW-0067">ATP-binding</keyword>
<dbReference type="CDD" id="cd00483">
    <property type="entry name" value="HPPK"/>
    <property type="match status" value="1"/>
</dbReference>
<evidence type="ECO:0000256" key="2">
    <source>
        <dbReference type="ARBA" id="ARBA00005810"/>
    </source>
</evidence>
<reference evidence="14 15" key="1">
    <citation type="submission" date="2024-11" db="EMBL/GenBank/DDBJ databases">
        <title>First Report of Moraxella oculi in Brazil in an Infectious Bovine Keratoconjunctivitis Outbreak.</title>
        <authorList>
            <person name="Carvalho C.V."/>
            <person name="Domingues R."/>
            <person name="Coutinho C."/>
            <person name="Honorio N.T.B.S."/>
            <person name="Faza D.R.L.R."/>
            <person name="Carvalho W.A."/>
            <person name="Machado A.B.F."/>
            <person name="Martins M.F."/>
            <person name="Gaspar E.B."/>
        </authorList>
    </citation>
    <scope>NUCLEOTIDE SEQUENCE [LARGE SCALE GENOMIC DNA]</scope>
    <source>
        <strain evidence="14 15">2117LE</strain>
    </source>
</reference>
<dbReference type="InterPro" id="IPR035907">
    <property type="entry name" value="Hppk_sf"/>
</dbReference>
<dbReference type="SUPFAM" id="SSF55083">
    <property type="entry name" value="6-hydroxymethyl-7,8-dihydropterin pyrophosphokinase, HPPK"/>
    <property type="match status" value="1"/>
</dbReference>
<evidence type="ECO:0000256" key="5">
    <source>
        <dbReference type="ARBA" id="ARBA00022679"/>
    </source>
</evidence>
<comment type="similarity">
    <text evidence="2">Belongs to the HPPK family.</text>
</comment>
<dbReference type="NCBIfam" id="TIGR01498">
    <property type="entry name" value="folK"/>
    <property type="match status" value="1"/>
</dbReference>
<sequence>MTYWTQIYLGLGGNIANDMGSPRDHILSVFDTLASDERFCQVRLSSLYSSKPFGVVDQPDFINAVLSAKTTLEPLALLDFCQGLENDAGRVRLRHWGERCLDIDLLLYGDKVLNHERLIIPHAGILERNFVLVPLCELNPAVSINGVIIADLPLAKDETGLMRLKD</sequence>
<evidence type="ECO:0000313" key="15">
    <source>
        <dbReference type="Proteomes" id="UP001624684"/>
    </source>
</evidence>
<comment type="caution">
    <text evidence="14">The sequence shown here is derived from an EMBL/GenBank/DDBJ whole genome shotgun (WGS) entry which is preliminary data.</text>
</comment>
<dbReference type="PANTHER" id="PTHR43071:SF1">
    <property type="entry name" value="2-AMINO-4-HYDROXY-6-HYDROXYMETHYLDIHYDROPTERIDINE PYROPHOSPHOKINASE"/>
    <property type="match status" value="1"/>
</dbReference>
<feature type="domain" description="7,8-dihydro-6-hydroxymethylpterin-pyrophosphokinase" evidence="13">
    <location>
        <begin position="95"/>
        <end position="106"/>
    </location>
</feature>
<proteinExistence type="inferred from homology"/>
<evidence type="ECO:0000256" key="7">
    <source>
        <dbReference type="ARBA" id="ARBA00022777"/>
    </source>
</evidence>
<dbReference type="Pfam" id="PF01288">
    <property type="entry name" value="HPPK"/>
    <property type="match status" value="1"/>
</dbReference>
<evidence type="ECO:0000256" key="11">
    <source>
        <dbReference type="ARBA" id="ARBA00029766"/>
    </source>
</evidence>
<evidence type="ECO:0000256" key="12">
    <source>
        <dbReference type="ARBA" id="ARBA00033413"/>
    </source>
</evidence>
<organism evidence="14 15">
    <name type="scientific">Moraxella oculi</name>
    <dbReference type="NCBI Taxonomy" id="2940516"/>
    <lineage>
        <taxon>Bacteria</taxon>
        <taxon>Pseudomonadati</taxon>
        <taxon>Pseudomonadota</taxon>
        <taxon>Gammaproteobacteria</taxon>
        <taxon>Moraxellales</taxon>
        <taxon>Moraxellaceae</taxon>
        <taxon>Moraxella</taxon>
    </lineage>
</organism>
<comment type="pathway">
    <text evidence="1">Cofactor biosynthesis; tetrahydrofolate biosynthesis; 2-amino-4-hydroxy-6-hydroxymethyl-7,8-dihydropteridine diphosphate from 7,8-dihydroneopterin triphosphate: step 4/4.</text>
</comment>